<dbReference type="KEGG" id="pke:DLD99_01705"/>
<dbReference type="EMBL" id="CP029608">
    <property type="protein sequence ID" value="AXI59233.1"/>
    <property type="molecule type" value="Genomic_DNA"/>
</dbReference>
<gene>
    <name evidence="1" type="ORF">DLD99_01705</name>
</gene>
<sequence length="68" mass="7401">MIDQEQIQKFSPADGDIYVVPDETPVDLCKALAEAIAVAAPGVKAVVFRGDLHRLTVEEMNAAGWYRA</sequence>
<name>A0A345RIW7_9PSED</name>
<evidence type="ECO:0000313" key="1">
    <source>
        <dbReference type="EMBL" id="AXI59233.1"/>
    </source>
</evidence>
<keyword evidence="2" id="KW-1185">Reference proteome</keyword>
<organism evidence="1 2">
    <name type="scientific">Pseudomonas kribbensis</name>
    <dbReference type="NCBI Taxonomy" id="1628086"/>
    <lineage>
        <taxon>Bacteria</taxon>
        <taxon>Pseudomonadati</taxon>
        <taxon>Pseudomonadota</taxon>
        <taxon>Gammaproteobacteria</taxon>
        <taxon>Pseudomonadales</taxon>
        <taxon>Pseudomonadaceae</taxon>
        <taxon>Pseudomonas</taxon>
    </lineage>
</organism>
<reference evidence="1 2" key="1">
    <citation type="submission" date="2018-05" db="EMBL/GenBank/DDBJ databases">
        <title>Complete genome sequence of Pseudomonas kribbensis 46-2(T).</title>
        <authorList>
            <person name="Jeong H."/>
            <person name="Lee S.-G."/>
            <person name="Rha E."/>
            <person name="Kim H."/>
        </authorList>
    </citation>
    <scope>NUCLEOTIDE SEQUENCE [LARGE SCALE GENOMIC DNA]</scope>
    <source>
        <strain evidence="1 2">46-2</strain>
    </source>
</reference>
<dbReference type="Proteomes" id="UP000253720">
    <property type="component" value="Chromosome"/>
</dbReference>
<proteinExistence type="predicted"/>
<accession>A0A345RIW7</accession>
<dbReference type="RefSeq" id="WP_114881061.1">
    <property type="nucleotide sequence ID" value="NZ_CP029608.1"/>
</dbReference>
<evidence type="ECO:0000313" key="2">
    <source>
        <dbReference type="Proteomes" id="UP000253720"/>
    </source>
</evidence>
<protein>
    <submittedName>
        <fullName evidence="1">Uncharacterized protein</fullName>
    </submittedName>
</protein>
<dbReference type="AlphaFoldDB" id="A0A345RIW7"/>